<dbReference type="Proteomes" id="UP000054279">
    <property type="component" value="Unassembled WGS sequence"/>
</dbReference>
<reference evidence="1 2" key="1">
    <citation type="submission" date="2014-06" db="EMBL/GenBank/DDBJ databases">
        <title>Evolutionary Origins and Diversification of the Mycorrhizal Mutualists.</title>
        <authorList>
            <consortium name="DOE Joint Genome Institute"/>
            <consortium name="Mycorrhizal Genomics Consortium"/>
            <person name="Kohler A."/>
            <person name="Kuo A."/>
            <person name="Nagy L.G."/>
            <person name="Floudas D."/>
            <person name="Copeland A."/>
            <person name="Barry K.W."/>
            <person name="Cichocki N."/>
            <person name="Veneault-Fourrey C."/>
            <person name="LaButti K."/>
            <person name="Lindquist E.A."/>
            <person name="Lipzen A."/>
            <person name="Lundell T."/>
            <person name="Morin E."/>
            <person name="Murat C."/>
            <person name="Riley R."/>
            <person name="Ohm R."/>
            <person name="Sun H."/>
            <person name="Tunlid A."/>
            <person name="Henrissat B."/>
            <person name="Grigoriev I.V."/>
            <person name="Hibbett D.S."/>
            <person name="Martin F."/>
        </authorList>
    </citation>
    <scope>NUCLEOTIDE SEQUENCE [LARGE SCALE GENOMIC DNA]</scope>
    <source>
        <strain evidence="1 2">SS14</strain>
    </source>
</reference>
<organism evidence="1 2">
    <name type="scientific">Sphaerobolus stellatus (strain SS14)</name>
    <dbReference type="NCBI Taxonomy" id="990650"/>
    <lineage>
        <taxon>Eukaryota</taxon>
        <taxon>Fungi</taxon>
        <taxon>Dikarya</taxon>
        <taxon>Basidiomycota</taxon>
        <taxon>Agaricomycotina</taxon>
        <taxon>Agaricomycetes</taxon>
        <taxon>Phallomycetidae</taxon>
        <taxon>Geastrales</taxon>
        <taxon>Sphaerobolaceae</taxon>
        <taxon>Sphaerobolus</taxon>
    </lineage>
</organism>
<dbReference type="OrthoDB" id="64353at2759"/>
<dbReference type="HOGENOM" id="CLU_1310799_0_0_1"/>
<protein>
    <submittedName>
        <fullName evidence="1">Uncharacterized protein</fullName>
    </submittedName>
</protein>
<dbReference type="EMBL" id="KN837347">
    <property type="protein sequence ID" value="KIJ27095.1"/>
    <property type="molecule type" value="Genomic_DNA"/>
</dbReference>
<keyword evidence="2" id="KW-1185">Reference proteome</keyword>
<evidence type="ECO:0000313" key="2">
    <source>
        <dbReference type="Proteomes" id="UP000054279"/>
    </source>
</evidence>
<proteinExistence type="predicted"/>
<gene>
    <name evidence="1" type="ORF">M422DRAFT_55221</name>
</gene>
<name>A0A0C9UP59_SPHS4</name>
<evidence type="ECO:0000313" key="1">
    <source>
        <dbReference type="EMBL" id="KIJ27095.1"/>
    </source>
</evidence>
<sequence length="210" mass="22768">MARRTDIEANTATSVVATTSKGSLLIPTHTAALLANPTIAHPQLRHLLACPIRRGIVYSVTDVLILEHNLLQPESNARCMAHLDFKPTSFTTVSVASIPNTVLIAAGGSHSELHLSLHSFPAQATGEPSKPIWKHEVRPNSEDIINALVFVPTSVTDDSRGPKAELRLITCVNNRSVNFYDVSIQANIKTAERMRLCGQLATETISDGNF</sequence>
<accession>A0A0C9UP59</accession>
<dbReference type="AlphaFoldDB" id="A0A0C9UP59"/>